<evidence type="ECO:0000259" key="10">
    <source>
        <dbReference type="PROSITE" id="PS50109"/>
    </source>
</evidence>
<reference evidence="11 12" key="1">
    <citation type="journal article" date="2015" name="Proc. Natl. Acad. Sci. U.S.A.">
        <title>Expanded metabolic versatility of ubiquitous nitrite-oxidizing bacteria from the genus Nitrospira.</title>
        <authorList>
            <person name="Koch H."/>
            <person name="Lucker S."/>
            <person name="Albertsen M."/>
            <person name="Kitzinger K."/>
            <person name="Herbold C."/>
            <person name="Spieck E."/>
            <person name="Nielsen P.H."/>
            <person name="Wagner M."/>
            <person name="Daims H."/>
        </authorList>
    </citation>
    <scope>NUCLEOTIDE SEQUENCE [LARGE SCALE GENOMIC DNA]</scope>
    <source>
        <strain evidence="11 12">NSP M-1</strain>
    </source>
</reference>
<accession>A0A0K2G7U8</accession>
<dbReference type="EMBL" id="CP011801">
    <property type="protein sequence ID" value="ALA57005.1"/>
    <property type="molecule type" value="Genomic_DNA"/>
</dbReference>
<organism evidence="11 12">
    <name type="scientific">Nitrospira moscoviensis</name>
    <dbReference type="NCBI Taxonomy" id="42253"/>
    <lineage>
        <taxon>Bacteria</taxon>
        <taxon>Pseudomonadati</taxon>
        <taxon>Nitrospirota</taxon>
        <taxon>Nitrospiria</taxon>
        <taxon>Nitrospirales</taxon>
        <taxon>Nitrospiraceae</taxon>
        <taxon>Nitrospira</taxon>
    </lineage>
</organism>
<evidence type="ECO:0000256" key="1">
    <source>
        <dbReference type="ARBA" id="ARBA00000085"/>
    </source>
</evidence>
<keyword evidence="12" id="KW-1185">Reference proteome</keyword>
<keyword evidence="3" id="KW-0597">Phosphoprotein</keyword>
<keyword evidence="7" id="KW-0067">ATP-binding</keyword>
<dbReference type="PROSITE" id="PS50109">
    <property type="entry name" value="HIS_KIN"/>
    <property type="match status" value="1"/>
</dbReference>
<evidence type="ECO:0000256" key="7">
    <source>
        <dbReference type="ARBA" id="ARBA00022840"/>
    </source>
</evidence>
<dbReference type="OrthoDB" id="9760427at2"/>
<evidence type="ECO:0000256" key="9">
    <source>
        <dbReference type="SAM" id="MobiDB-lite"/>
    </source>
</evidence>
<dbReference type="CDD" id="cd00075">
    <property type="entry name" value="HATPase"/>
    <property type="match status" value="1"/>
</dbReference>
<sequence length="627" mass="68109">MIAVPFRGCYNAAPIGQLMAFMTTSATQPKAAPETHLQRTLNSALNDLAMDAALAAIFHQEKGPLVGHTARGFTPRDVQAILRTLSTQSSAVLAAGGPEQDGGRTMRLRLITPGAKSLLGVPLRHRQRTYGYLVIGRKEGATFAKKDKAMMEQASDAITKSLEREGLFDTNAVLSRSYVSQEPVPAPPSSAEIFPAPASHCTPELQSKIEAVLAEANQYVPYDRAWACCYDPLAGNVEVLGMAGDVKSEQKDHKKDLKPGFRLALDSSAAGWAVRHRKPRVDHDLASTQGRFLDHKHLYKDRYLSSLVVPFFVRGQVGGTLTLGSKEAARYQPTDARTLEPVILKLADLLQAPAAPPPTPVPASDTDPAVPQPVTAASSEPIIRKQERQAAIGEFSAFLATEIREPLASIRAQLEEVTGEGILDFDPQTRVENAMRDLIRVEAILNEILDFAKPLELNRRLCRIPEVLESALVVVGTDLEVTRIHVTKDYANVIAPVRADEAKLQQVFLSIFKNACEAMTPGGHLHIQITQHRAGRGIEVQILIKNDGAPIPSEILDKVFEPFFTTKRSGTGLGLATVKKIVEEHGGSIAIGSAPGEGTTVTIRLPGVSRGPAFRHRGRGRRPPRRH</sequence>
<evidence type="ECO:0000256" key="4">
    <source>
        <dbReference type="ARBA" id="ARBA00022679"/>
    </source>
</evidence>
<dbReference type="Pfam" id="PF01590">
    <property type="entry name" value="GAF"/>
    <property type="match status" value="1"/>
</dbReference>
<proteinExistence type="predicted"/>
<dbReference type="InterPro" id="IPR003018">
    <property type="entry name" value="GAF"/>
</dbReference>
<dbReference type="EC" id="2.7.13.3" evidence="2"/>
<dbReference type="KEGG" id="nmv:NITMOv2_0569"/>
<dbReference type="SMART" id="SM00387">
    <property type="entry name" value="HATPase_c"/>
    <property type="match status" value="1"/>
</dbReference>
<dbReference type="Gene3D" id="1.10.287.130">
    <property type="match status" value="1"/>
</dbReference>
<dbReference type="PRINTS" id="PR00344">
    <property type="entry name" value="BCTRLSENSOR"/>
</dbReference>
<dbReference type="GO" id="GO:0005524">
    <property type="term" value="F:ATP binding"/>
    <property type="evidence" value="ECO:0007669"/>
    <property type="project" value="UniProtKB-KW"/>
</dbReference>
<dbReference type="Pfam" id="PF00512">
    <property type="entry name" value="HisKA"/>
    <property type="match status" value="1"/>
</dbReference>
<evidence type="ECO:0000256" key="8">
    <source>
        <dbReference type="ARBA" id="ARBA00023012"/>
    </source>
</evidence>
<evidence type="ECO:0000313" key="11">
    <source>
        <dbReference type="EMBL" id="ALA57005.1"/>
    </source>
</evidence>
<dbReference type="CDD" id="cd00082">
    <property type="entry name" value="HisKA"/>
    <property type="match status" value="1"/>
</dbReference>
<dbReference type="InterPro" id="IPR005467">
    <property type="entry name" value="His_kinase_dom"/>
</dbReference>
<dbReference type="GO" id="GO:0000155">
    <property type="term" value="F:phosphorelay sensor kinase activity"/>
    <property type="evidence" value="ECO:0007669"/>
    <property type="project" value="InterPro"/>
</dbReference>
<dbReference type="STRING" id="42253.NITMOv2_0569"/>
<feature type="domain" description="Histidine kinase" evidence="10">
    <location>
        <begin position="398"/>
        <end position="609"/>
    </location>
</feature>
<evidence type="ECO:0000256" key="3">
    <source>
        <dbReference type="ARBA" id="ARBA00022553"/>
    </source>
</evidence>
<evidence type="ECO:0000313" key="12">
    <source>
        <dbReference type="Proteomes" id="UP000069205"/>
    </source>
</evidence>
<dbReference type="SUPFAM" id="SSF55874">
    <property type="entry name" value="ATPase domain of HSP90 chaperone/DNA topoisomerase II/histidine kinase"/>
    <property type="match status" value="1"/>
</dbReference>
<dbReference type="InterPro" id="IPR036890">
    <property type="entry name" value="HATPase_C_sf"/>
</dbReference>
<dbReference type="Proteomes" id="UP000069205">
    <property type="component" value="Chromosome"/>
</dbReference>
<dbReference type="InterPro" id="IPR029016">
    <property type="entry name" value="GAF-like_dom_sf"/>
</dbReference>
<dbReference type="InterPro" id="IPR004358">
    <property type="entry name" value="Sig_transdc_His_kin-like_C"/>
</dbReference>
<dbReference type="Gene3D" id="3.30.450.40">
    <property type="match status" value="2"/>
</dbReference>
<dbReference type="SUPFAM" id="SSF55781">
    <property type="entry name" value="GAF domain-like"/>
    <property type="match status" value="2"/>
</dbReference>
<feature type="compositionally biased region" description="Basic residues" evidence="9">
    <location>
        <begin position="613"/>
        <end position="627"/>
    </location>
</feature>
<dbReference type="Pfam" id="PF02518">
    <property type="entry name" value="HATPase_c"/>
    <property type="match status" value="1"/>
</dbReference>
<keyword evidence="5" id="KW-0547">Nucleotide-binding</keyword>
<dbReference type="PATRIC" id="fig|42253.5.peg.564"/>
<dbReference type="SMART" id="SM00388">
    <property type="entry name" value="HisKA"/>
    <property type="match status" value="1"/>
</dbReference>
<evidence type="ECO:0000256" key="2">
    <source>
        <dbReference type="ARBA" id="ARBA00012438"/>
    </source>
</evidence>
<keyword evidence="6" id="KW-0418">Kinase</keyword>
<gene>
    <name evidence="11" type="ORF">NITMOv2_0569</name>
</gene>
<dbReference type="PANTHER" id="PTHR43065:SF10">
    <property type="entry name" value="PEROXIDE STRESS-ACTIVATED HISTIDINE KINASE MAK3"/>
    <property type="match status" value="1"/>
</dbReference>
<dbReference type="AlphaFoldDB" id="A0A0K2G7U8"/>
<dbReference type="Pfam" id="PF13185">
    <property type="entry name" value="GAF_2"/>
    <property type="match status" value="1"/>
</dbReference>
<dbReference type="SUPFAM" id="SSF47384">
    <property type="entry name" value="Homodimeric domain of signal transducing histidine kinase"/>
    <property type="match status" value="1"/>
</dbReference>
<keyword evidence="4" id="KW-0808">Transferase</keyword>
<comment type="catalytic activity">
    <reaction evidence="1">
        <text>ATP + protein L-histidine = ADP + protein N-phospho-L-histidine.</text>
        <dbReference type="EC" id="2.7.13.3"/>
    </reaction>
</comment>
<dbReference type="InterPro" id="IPR003594">
    <property type="entry name" value="HATPase_dom"/>
</dbReference>
<keyword evidence="8" id="KW-0902">Two-component regulatory system</keyword>
<evidence type="ECO:0000256" key="6">
    <source>
        <dbReference type="ARBA" id="ARBA00022777"/>
    </source>
</evidence>
<dbReference type="InterPro" id="IPR003661">
    <property type="entry name" value="HisK_dim/P_dom"/>
</dbReference>
<feature type="region of interest" description="Disordered" evidence="9">
    <location>
        <begin position="354"/>
        <end position="380"/>
    </location>
</feature>
<dbReference type="SMART" id="SM00065">
    <property type="entry name" value="GAF"/>
    <property type="match status" value="2"/>
</dbReference>
<dbReference type="Gene3D" id="3.30.565.10">
    <property type="entry name" value="Histidine kinase-like ATPase, C-terminal domain"/>
    <property type="match status" value="1"/>
</dbReference>
<evidence type="ECO:0000256" key="5">
    <source>
        <dbReference type="ARBA" id="ARBA00022741"/>
    </source>
</evidence>
<feature type="region of interest" description="Disordered" evidence="9">
    <location>
        <begin position="608"/>
        <end position="627"/>
    </location>
</feature>
<protein>
    <recommendedName>
        <fullName evidence="2">histidine kinase</fullName>
        <ecNumber evidence="2">2.7.13.3</ecNumber>
    </recommendedName>
</protein>
<dbReference type="InterPro" id="IPR036097">
    <property type="entry name" value="HisK_dim/P_sf"/>
</dbReference>
<dbReference type="PANTHER" id="PTHR43065">
    <property type="entry name" value="SENSOR HISTIDINE KINASE"/>
    <property type="match status" value="1"/>
</dbReference>
<name>A0A0K2G7U8_NITMO</name>